<dbReference type="AlphaFoldDB" id="A0A2G6KEG1"/>
<keyword evidence="3" id="KW-0813">Transport</keyword>
<comment type="caution">
    <text evidence="6">The sequence shown here is derived from an EMBL/GenBank/DDBJ whole genome shotgun (WGS) entry which is preliminary data.</text>
</comment>
<dbReference type="Pfam" id="PF03480">
    <property type="entry name" value="DctP"/>
    <property type="match status" value="1"/>
</dbReference>
<keyword evidence="4 5" id="KW-0732">Signal</keyword>
<protein>
    <submittedName>
        <fullName evidence="6">C4-dicarboxylate ABC transporter substrate-binding protein</fullName>
    </submittedName>
</protein>
<proteinExistence type="inferred from homology"/>
<dbReference type="Gene3D" id="3.40.190.170">
    <property type="entry name" value="Bacterial extracellular solute-binding protein, family 7"/>
    <property type="match status" value="1"/>
</dbReference>
<gene>
    <name evidence="6" type="ORF">CSA56_08900</name>
</gene>
<organism evidence="6 7">
    <name type="scientific">candidate division KSB3 bacterium</name>
    <dbReference type="NCBI Taxonomy" id="2044937"/>
    <lineage>
        <taxon>Bacteria</taxon>
        <taxon>candidate division KSB3</taxon>
    </lineage>
</organism>
<dbReference type="GO" id="GO:0055085">
    <property type="term" value="P:transmembrane transport"/>
    <property type="evidence" value="ECO:0007669"/>
    <property type="project" value="InterPro"/>
</dbReference>
<comment type="similarity">
    <text evidence="2">Belongs to the bacterial solute-binding protein 7 family.</text>
</comment>
<dbReference type="InterPro" id="IPR018389">
    <property type="entry name" value="DctP_fam"/>
</dbReference>
<evidence type="ECO:0000313" key="6">
    <source>
        <dbReference type="EMBL" id="PIE34025.1"/>
    </source>
</evidence>
<reference evidence="6 7" key="1">
    <citation type="submission" date="2017-10" db="EMBL/GenBank/DDBJ databases">
        <title>Novel microbial diversity and functional potential in the marine mammal oral microbiome.</title>
        <authorList>
            <person name="Dudek N.K."/>
            <person name="Sun C.L."/>
            <person name="Burstein D."/>
            <person name="Kantor R.S."/>
            <person name="Aliaga Goltsman D.S."/>
            <person name="Bik E.M."/>
            <person name="Thomas B.C."/>
            <person name="Banfield J.F."/>
            <person name="Relman D.A."/>
        </authorList>
    </citation>
    <scope>NUCLEOTIDE SEQUENCE [LARGE SCALE GENOMIC DNA]</scope>
    <source>
        <strain evidence="6">DOLJORAL78_47_16</strain>
    </source>
</reference>
<dbReference type="PANTHER" id="PTHR33376:SF4">
    <property type="entry name" value="SIALIC ACID-BINDING PERIPLASMIC PROTEIN SIAP"/>
    <property type="match status" value="1"/>
</dbReference>
<sequence length="331" mass="37150">MKRYLGVVLIAAMILTLGFTQAEAKVTLTWSAVAVPGDAHTEAMTVFKEELEKLTDGEIEVEIFHSGQLFTQEGQFAAIRKGTLDICYGGPNWIAEFVPYMSMFAAAYMFKDYEHMNTTLNGDIGKAMYDDIAEKTGTRPLGAFYLGTRQLNLRDIGREVKTPEDMKGVKLRMPNSPTWLFMGEALGASPTPLSFTEVYMGLKTGTIDGQDNPLPTDKNAKFYEVTKYIVLTDHFINPVMPLINEKKWQSLSPELQEKVYQAIKKAGEFCDKTNLDAEAELIEFFKGEGMTILTPDKEAFIKFAQEKYLGNKEISGSWDMELFDKVQALAK</sequence>
<evidence type="ECO:0000313" key="7">
    <source>
        <dbReference type="Proteomes" id="UP000230821"/>
    </source>
</evidence>
<dbReference type="CDD" id="cd13672">
    <property type="entry name" value="PBP2_TRAP_Siap"/>
    <property type="match status" value="1"/>
</dbReference>
<dbReference type="NCBIfam" id="NF037995">
    <property type="entry name" value="TRAP_S1"/>
    <property type="match status" value="1"/>
</dbReference>
<accession>A0A2G6KEG1</accession>
<dbReference type="InterPro" id="IPR038404">
    <property type="entry name" value="TRAP_DctP_sf"/>
</dbReference>
<dbReference type="EMBL" id="PDSK01000092">
    <property type="protein sequence ID" value="PIE34025.1"/>
    <property type="molecule type" value="Genomic_DNA"/>
</dbReference>
<comment type="subcellular location">
    <subcellularLocation>
        <location evidence="1">Cell envelope</location>
    </subcellularLocation>
</comment>
<dbReference type="PANTHER" id="PTHR33376">
    <property type="match status" value="1"/>
</dbReference>
<dbReference type="NCBIfam" id="TIGR00787">
    <property type="entry name" value="dctP"/>
    <property type="match status" value="1"/>
</dbReference>
<evidence type="ECO:0000256" key="5">
    <source>
        <dbReference type="SAM" id="SignalP"/>
    </source>
</evidence>
<evidence type="ECO:0000256" key="2">
    <source>
        <dbReference type="ARBA" id="ARBA00009023"/>
    </source>
</evidence>
<evidence type="ECO:0000256" key="1">
    <source>
        <dbReference type="ARBA" id="ARBA00004196"/>
    </source>
</evidence>
<evidence type="ECO:0000256" key="3">
    <source>
        <dbReference type="ARBA" id="ARBA00022448"/>
    </source>
</evidence>
<dbReference type="InterPro" id="IPR004682">
    <property type="entry name" value="TRAP_DctP"/>
</dbReference>
<feature type="chain" id="PRO_5013936071" evidence="5">
    <location>
        <begin position="25"/>
        <end position="331"/>
    </location>
</feature>
<evidence type="ECO:0000256" key="4">
    <source>
        <dbReference type="ARBA" id="ARBA00022729"/>
    </source>
</evidence>
<feature type="signal peptide" evidence="5">
    <location>
        <begin position="1"/>
        <end position="24"/>
    </location>
</feature>
<dbReference type="PIRSF" id="PIRSF006470">
    <property type="entry name" value="DctB"/>
    <property type="match status" value="1"/>
</dbReference>
<name>A0A2G6KEG1_9BACT</name>
<dbReference type="SUPFAM" id="SSF53850">
    <property type="entry name" value="Periplasmic binding protein-like II"/>
    <property type="match status" value="1"/>
</dbReference>
<dbReference type="Proteomes" id="UP000230821">
    <property type="component" value="Unassembled WGS sequence"/>
</dbReference>
<dbReference type="GO" id="GO:0030288">
    <property type="term" value="C:outer membrane-bounded periplasmic space"/>
    <property type="evidence" value="ECO:0007669"/>
    <property type="project" value="InterPro"/>
</dbReference>